<protein>
    <submittedName>
        <fullName evidence="2">Thermonuclease family protein</fullName>
    </submittedName>
</protein>
<dbReference type="SUPFAM" id="SSF50199">
    <property type="entry name" value="Staphylococcal nuclease"/>
    <property type="match status" value="1"/>
</dbReference>
<organism evidence="2 3">
    <name type="scientific">Sphingomonas glacialis</name>
    <dbReference type="NCBI Taxonomy" id="658225"/>
    <lineage>
        <taxon>Bacteria</taxon>
        <taxon>Pseudomonadati</taxon>
        <taxon>Pseudomonadota</taxon>
        <taxon>Alphaproteobacteria</taxon>
        <taxon>Sphingomonadales</taxon>
        <taxon>Sphingomonadaceae</taxon>
        <taxon>Sphingomonas</taxon>
    </lineage>
</organism>
<sequence>MDSVGDARQSVPCTTIINAMLRVLSIIIIIAVATGMSPPVEAADYDGSGRVAWVTDGDTFRLESGERIRIAGIDAPETHRDQAKCTGEVALGLRAQDQATALLAGRNVTFHRVGRSYNRTVATVTLDGRDVGSELVRRGIAAWWPRGRAKPSWCDRTG</sequence>
<feature type="domain" description="TNase-like" evidence="1">
    <location>
        <begin position="45"/>
        <end position="141"/>
    </location>
</feature>
<evidence type="ECO:0000313" key="2">
    <source>
        <dbReference type="EMBL" id="TPG56573.1"/>
    </source>
</evidence>
<dbReference type="InterPro" id="IPR016071">
    <property type="entry name" value="Staphylococal_nuclease_OB-fold"/>
</dbReference>
<dbReference type="Gene3D" id="2.40.50.90">
    <property type="match status" value="1"/>
</dbReference>
<evidence type="ECO:0000259" key="1">
    <source>
        <dbReference type="PROSITE" id="PS50830"/>
    </source>
</evidence>
<dbReference type="OrthoDB" id="7469880at2"/>
<proteinExistence type="predicted"/>
<dbReference type="Proteomes" id="UP000319931">
    <property type="component" value="Unassembled WGS sequence"/>
</dbReference>
<name>A0A502G6T4_9SPHN</name>
<dbReference type="EMBL" id="RCZC01000001">
    <property type="protein sequence ID" value="TPG56573.1"/>
    <property type="molecule type" value="Genomic_DNA"/>
</dbReference>
<dbReference type="AlphaFoldDB" id="A0A502G6T4"/>
<dbReference type="InterPro" id="IPR035437">
    <property type="entry name" value="SNase_OB-fold_sf"/>
</dbReference>
<reference evidence="2 3" key="1">
    <citation type="journal article" date="2019" name="Environ. Microbiol.">
        <title>Species interactions and distinct microbial communities in high Arctic permafrost affected cryosols are associated with the CH4 and CO2 gas fluxes.</title>
        <authorList>
            <person name="Altshuler I."/>
            <person name="Hamel J."/>
            <person name="Turney S."/>
            <person name="Magnuson E."/>
            <person name="Levesque R."/>
            <person name="Greer C."/>
            <person name="Whyte L.G."/>
        </authorList>
    </citation>
    <scope>NUCLEOTIDE SEQUENCE [LARGE SCALE GENOMIC DNA]</scope>
    <source>
        <strain evidence="2 3">E6.1</strain>
    </source>
</reference>
<dbReference type="PROSITE" id="PS50830">
    <property type="entry name" value="TNASE_3"/>
    <property type="match status" value="1"/>
</dbReference>
<keyword evidence="3" id="KW-1185">Reference proteome</keyword>
<evidence type="ECO:0000313" key="3">
    <source>
        <dbReference type="Proteomes" id="UP000319931"/>
    </source>
</evidence>
<dbReference type="Pfam" id="PF00565">
    <property type="entry name" value="SNase"/>
    <property type="match status" value="1"/>
</dbReference>
<comment type="caution">
    <text evidence="2">The sequence shown here is derived from an EMBL/GenBank/DDBJ whole genome shotgun (WGS) entry which is preliminary data.</text>
</comment>
<gene>
    <name evidence="2" type="ORF">EAH76_03305</name>
</gene>
<dbReference type="SMART" id="SM00318">
    <property type="entry name" value="SNc"/>
    <property type="match status" value="1"/>
</dbReference>
<accession>A0A502G6T4</accession>